<dbReference type="RefSeq" id="XP_022462383.1">
    <property type="nucleotide sequence ID" value="XM_022608963.1"/>
</dbReference>
<reference evidence="2 3" key="1">
    <citation type="journal article" date="2011" name="Proc. Natl. Acad. Sci. U.S.A.">
        <title>Evolutionary erosion of yeast sex chromosomes by mating-type switching accidents.</title>
        <authorList>
            <person name="Gordon J.L."/>
            <person name="Armisen D."/>
            <person name="Proux-Wera E."/>
            <person name="Oheigeartaigh S.S."/>
            <person name="Byrne K.P."/>
            <person name="Wolfe K.H."/>
        </authorList>
    </citation>
    <scope>NUCLEOTIDE SEQUENCE [LARGE SCALE GENOMIC DNA]</scope>
    <source>
        <strain evidence="3">ATCC MYA-139 / BCRC 22969 / CBS 8797 / CCRC 22969 / KCTC 17520 / NBRC 10181 / NCYC 3082</strain>
    </source>
</reference>
<dbReference type="GO" id="GO:0005847">
    <property type="term" value="C:mRNA cleavage and polyadenylation specificity factor complex"/>
    <property type="evidence" value="ECO:0007669"/>
    <property type="project" value="EnsemblFungi"/>
</dbReference>
<dbReference type="GO" id="GO:0030846">
    <property type="term" value="P:termination of RNA polymerase II transcription, poly(A)-coupled"/>
    <property type="evidence" value="ECO:0007669"/>
    <property type="project" value="EnsemblFungi"/>
</dbReference>
<reference evidence="3" key="2">
    <citation type="submission" date="2012-08" db="EMBL/GenBank/DDBJ databases">
        <title>Genome sequence of Kazachstania naganishii.</title>
        <authorList>
            <person name="Gordon J.L."/>
            <person name="Armisen D."/>
            <person name="Proux-Wera E."/>
            <person name="OhEigeartaigh S.S."/>
            <person name="Byrne K.P."/>
            <person name="Wolfe K.H."/>
        </authorList>
    </citation>
    <scope>NUCLEOTIDE SEQUENCE [LARGE SCALE GENOMIC DNA]</scope>
    <source>
        <strain evidence="3">ATCC MYA-139 / BCRC 22969 / CBS 8797 / CCRC 22969 / KCTC 17520 / NBRC 10181 / NCYC 3082</strain>
    </source>
</reference>
<feature type="compositionally biased region" description="Polar residues" evidence="1">
    <location>
        <begin position="291"/>
        <end position="300"/>
    </location>
</feature>
<gene>
    <name evidence="2" type="primary">KNAG0A04650</name>
    <name evidence="2" type="ordered locus">KNAG_0A04650</name>
</gene>
<accession>J7RTQ4</accession>
<dbReference type="GeneID" id="34523772"/>
<dbReference type="EMBL" id="HE978314">
    <property type="protein sequence ID" value="CCK68137.1"/>
    <property type="molecule type" value="Genomic_DNA"/>
</dbReference>
<dbReference type="KEGG" id="kng:KNAG_0A04650"/>
<dbReference type="OMA" id="AMPSSMI"/>
<dbReference type="GO" id="GO:0031126">
    <property type="term" value="P:sno(s)RNA 3'-end processing"/>
    <property type="evidence" value="ECO:0007669"/>
    <property type="project" value="EnsemblFungi"/>
</dbReference>
<dbReference type="GO" id="GO:1903501">
    <property type="term" value="P:positive regulation of mitotic actomyosin contractile ring assembly"/>
    <property type="evidence" value="ECO:0007669"/>
    <property type="project" value="EnsemblFungi"/>
</dbReference>
<dbReference type="GO" id="GO:0003723">
    <property type="term" value="F:RNA binding"/>
    <property type="evidence" value="ECO:0007669"/>
    <property type="project" value="EnsemblFungi"/>
</dbReference>
<dbReference type="GO" id="GO:0031124">
    <property type="term" value="P:mRNA 3'-end processing"/>
    <property type="evidence" value="ECO:0007669"/>
    <property type="project" value="EnsemblFungi"/>
</dbReference>
<feature type="compositionally biased region" description="Low complexity" evidence="1">
    <location>
        <begin position="112"/>
        <end position="125"/>
    </location>
</feature>
<feature type="region of interest" description="Disordered" evidence="1">
    <location>
        <begin position="108"/>
        <end position="133"/>
    </location>
</feature>
<dbReference type="eggNOG" id="ENOG502QR0S">
    <property type="taxonomic scope" value="Eukaryota"/>
</dbReference>
<protein>
    <submittedName>
        <fullName evidence="2">Uncharacterized protein</fullName>
    </submittedName>
</protein>
<evidence type="ECO:0000313" key="3">
    <source>
        <dbReference type="Proteomes" id="UP000006310"/>
    </source>
</evidence>
<feature type="region of interest" description="Disordered" evidence="1">
    <location>
        <begin position="439"/>
        <end position="468"/>
    </location>
</feature>
<evidence type="ECO:0000313" key="2">
    <source>
        <dbReference type="EMBL" id="CCK68137.1"/>
    </source>
</evidence>
<dbReference type="GO" id="GO:0005829">
    <property type="term" value="C:cytosol"/>
    <property type="evidence" value="ECO:0007669"/>
    <property type="project" value="EnsemblFungi"/>
</dbReference>
<feature type="region of interest" description="Disordered" evidence="1">
    <location>
        <begin position="291"/>
        <end position="323"/>
    </location>
</feature>
<dbReference type="AlphaFoldDB" id="J7RTQ4"/>
<dbReference type="STRING" id="1071383.J7RTQ4"/>
<dbReference type="OrthoDB" id="4070347at2759"/>
<sequence>MSTNPIPQLVNIKHTLQSNVIQQIRQEVTQWQNSNNLQYTSQDIGTMDQYLTALQNALKLFMDDNKHIADAAEGVTEVDKNLYVGLIAMYKDYIFQLQQLKSNAEQHVAVDSAAQQQPPQASPSSTDDVKNRDAPNITDRIVDHIVNTLPKELAKDRRRFIDKFIKDTDLRKSLDASDALLQGIVKLCHQDLKNKDNIMSYLRFLKLLGYSKEILKEKLPSSLTQPVKAKTVVTKKKVSPPPQPYIAERKDNVIRTATQQQLTKSKDEQEKVEEEDLDKKKISFSKYLNKDNTPTVTATESNKRDFNELDEEADTPESKRARLGDPNITSILKSGKKKKRTAGSIRFMEDENLVRIYGDDLPTTGLKVKPVELKKILRPFVEGEPNEKVLHEGITTHPAPLLLEFDQIENNDIAETRSGPVPCETSARFQYRTSFASFTSDLKNKPPREPLTNDDDPSFTARQGNGKTPIIARAFGRNKLLLKHDRGGIPYKPVPEVFKNIYPPKYIK</sequence>
<keyword evidence="3" id="KW-1185">Reference proteome</keyword>
<name>J7RTQ4_HUIN7</name>
<proteinExistence type="predicted"/>
<evidence type="ECO:0000256" key="1">
    <source>
        <dbReference type="SAM" id="MobiDB-lite"/>
    </source>
</evidence>
<dbReference type="Proteomes" id="UP000006310">
    <property type="component" value="Chromosome 1"/>
</dbReference>
<dbReference type="HOGENOM" id="CLU_025953_0_0_1"/>
<dbReference type="GO" id="GO:1901901">
    <property type="term" value="P:regulation of protein localization to cell division site involved in cytokinesis"/>
    <property type="evidence" value="ECO:0007669"/>
    <property type="project" value="EnsemblFungi"/>
</dbReference>
<dbReference type="GO" id="GO:0003682">
    <property type="term" value="F:chromatin binding"/>
    <property type="evidence" value="ECO:0007669"/>
    <property type="project" value="EnsemblFungi"/>
</dbReference>
<organism evidence="2 3">
    <name type="scientific">Huiozyma naganishii (strain ATCC MYA-139 / BCRC 22969 / CBS 8797 / KCTC 17520 / NBRC 10181 / NCYC 3082 / Yp74L-3)</name>
    <name type="common">Yeast</name>
    <name type="synonym">Kazachstania naganishii</name>
    <dbReference type="NCBI Taxonomy" id="1071383"/>
    <lineage>
        <taxon>Eukaryota</taxon>
        <taxon>Fungi</taxon>
        <taxon>Dikarya</taxon>
        <taxon>Ascomycota</taxon>
        <taxon>Saccharomycotina</taxon>
        <taxon>Saccharomycetes</taxon>
        <taxon>Saccharomycetales</taxon>
        <taxon>Saccharomycetaceae</taxon>
        <taxon>Huiozyma</taxon>
    </lineage>
</organism>